<dbReference type="Proteomes" id="UP000183208">
    <property type="component" value="Unassembled WGS sequence"/>
</dbReference>
<dbReference type="CDD" id="cd01011">
    <property type="entry name" value="nicotinamidase"/>
    <property type="match status" value="1"/>
</dbReference>
<keyword evidence="3" id="KW-0479">Metal-binding</keyword>
<comment type="pathway">
    <text evidence="5">Cofactor biosynthesis; nicotinate biosynthesis; nicotinate from nicotinamide: step 1/1.</text>
</comment>
<keyword evidence="2" id="KW-0662">Pyridine nucleotide biosynthesis</keyword>
<evidence type="ECO:0000259" key="9">
    <source>
        <dbReference type="Pfam" id="PF00857"/>
    </source>
</evidence>
<protein>
    <recommendedName>
        <fullName evidence="8">Nicotinamidase</fullName>
        <ecNumber evidence="6">3.5.1.19</ecNumber>
    </recommendedName>
    <alternativeName>
        <fullName evidence="7">Nicotinamide deamidase</fullName>
    </alternativeName>
</protein>
<proteinExistence type="inferred from homology"/>
<name>A0A1H4YUT1_9BRAD</name>
<evidence type="ECO:0000256" key="1">
    <source>
        <dbReference type="ARBA" id="ARBA00006336"/>
    </source>
</evidence>
<evidence type="ECO:0000256" key="4">
    <source>
        <dbReference type="ARBA" id="ARBA00022801"/>
    </source>
</evidence>
<evidence type="ECO:0000313" key="10">
    <source>
        <dbReference type="EMBL" id="SED21762.1"/>
    </source>
</evidence>
<dbReference type="Pfam" id="PF00857">
    <property type="entry name" value="Isochorismatase"/>
    <property type="match status" value="1"/>
</dbReference>
<evidence type="ECO:0000256" key="6">
    <source>
        <dbReference type="ARBA" id="ARBA00039017"/>
    </source>
</evidence>
<dbReference type="EC" id="3.5.1.19" evidence="6"/>
<dbReference type="InterPro" id="IPR000868">
    <property type="entry name" value="Isochorismatase-like_dom"/>
</dbReference>
<evidence type="ECO:0000256" key="2">
    <source>
        <dbReference type="ARBA" id="ARBA00022642"/>
    </source>
</evidence>
<reference evidence="10 11" key="1">
    <citation type="submission" date="2016-10" db="EMBL/GenBank/DDBJ databases">
        <authorList>
            <person name="de Groot N.N."/>
        </authorList>
    </citation>
    <scope>NUCLEOTIDE SEQUENCE [LARGE SCALE GENOMIC DNA]</scope>
    <source>
        <strain evidence="10 11">GAS522</strain>
    </source>
</reference>
<feature type="domain" description="Isochorismatase-like" evidence="9">
    <location>
        <begin position="43"/>
        <end position="241"/>
    </location>
</feature>
<dbReference type="NCBIfam" id="NF008623">
    <property type="entry name" value="PRK11609.1"/>
    <property type="match status" value="1"/>
</dbReference>
<dbReference type="InterPro" id="IPR036380">
    <property type="entry name" value="Isochorismatase-like_sf"/>
</dbReference>
<dbReference type="FunFam" id="3.40.50.850:FF:000006">
    <property type="entry name" value="Bifunctional pyrazinamidase/nicotinamidase"/>
    <property type="match status" value="1"/>
</dbReference>
<comment type="similarity">
    <text evidence="1">Belongs to the isochorismatase family.</text>
</comment>
<evidence type="ECO:0000313" key="11">
    <source>
        <dbReference type="Proteomes" id="UP000183208"/>
    </source>
</evidence>
<evidence type="ECO:0000256" key="8">
    <source>
        <dbReference type="ARBA" id="ARBA00072277"/>
    </source>
</evidence>
<evidence type="ECO:0000256" key="3">
    <source>
        <dbReference type="ARBA" id="ARBA00022723"/>
    </source>
</evidence>
<keyword evidence="4" id="KW-0378">Hydrolase</keyword>
<dbReference type="AlphaFoldDB" id="A0A1H4YUT1"/>
<dbReference type="EMBL" id="FNTI01000001">
    <property type="protein sequence ID" value="SED21762.1"/>
    <property type="molecule type" value="Genomic_DNA"/>
</dbReference>
<dbReference type="InterPro" id="IPR052347">
    <property type="entry name" value="Isochorismatase_Nicotinamidase"/>
</dbReference>
<dbReference type="PANTHER" id="PTHR11080:SF2">
    <property type="entry name" value="LD05707P"/>
    <property type="match status" value="1"/>
</dbReference>
<dbReference type="SUPFAM" id="SSF52499">
    <property type="entry name" value="Isochorismatase-like hydrolases"/>
    <property type="match status" value="1"/>
</dbReference>
<sequence length="245" mass="26050">MFDRILDRWQILAGLGTIAGTAVMATVFPRALQAAAIKPDDASALLVIDVQNCFLPGGSLAVKDGDQVVPVINRIAKGFANVVMTQDWHTAGHISFASSHAGKKPFETVDLPYGKQVLWPDHCVQGTDGASLSKDLAVPQAALIIRKGFHKDVDSYSAFTEADGKTTTGLAAYLKARKVKRLFVAGLATDFCVAWTALDARKAGFETYVVEDACRGIDAQGSLAKAWADMAKAGVKRIQSADIAA</sequence>
<evidence type="ECO:0000256" key="7">
    <source>
        <dbReference type="ARBA" id="ARBA00043224"/>
    </source>
</evidence>
<dbReference type="PANTHER" id="PTHR11080">
    <property type="entry name" value="PYRAZINAMIDASE/NICOTINAMIDASE"/>
    <property type="match status" value="1"/>
</dbReference>
<gene>
    <name evidence="10" type="ORF">SAMN05444171_3481</name>
</gene>
<organism evidence="10 11">
    <name type="scientific">Bradyrhizobium lablabi</name>
    <dbReference type="NCBI Taxonomy" id="722472"/>
    <lineage>
        <taxon>Bacteria</taxon>
        <taxon>Pseudomonadati</taxon>
        <taxon>Pseudomonadota</taxon>
        <taxon>Alphaproteobacteria</taxon>
        <taxon>Hyphomicrobiales</taxon>
        <taxon>Nitrobacteraceae</taxon>
        <taxon>Bradyrhizobium</taxon>
    </lineage>
</organism>
<dbReference type="GO" id="GO:0046872">
    <property type="term" value="F:metal ion binding"/>
    <property type="evidence" value="ECO:0007669"/>
    <property type="project" value="UniProtKB-KW"/>
</dbReference>
<accession>A0A1H4YUT1</accession>
<dbReference type="Gene3D" id="3.40.50.850">
    <property type="entry name" value="Isochorismatase-like"/>
    <property type="match status" value="1"/>
</dbReference>
<dbReference type="GO" id="GO:0019363">
    <property type="term" value="P:pyridine nucleotide biosynthetic process"/>
    <property type="evidence" value="ECO:0007669"/>
    <property type="project" value="UniProtKB-KW"/>
</dbReference>
<dbReference type="GO" id="GO:0008936">
    <property type="term" value="F:nicotinamidase activity"/>
    <property type="evidence" value="ECO:0007669"/>
    <property type="project" value="UniProtKB-EC"/>
</dbReference>
<evidence type="ECO:0000256" key="5">
    <source>
        <dbReference type="ARBA" id="ARBA00037900"/>
    </source>
</evidence>